<dbReference type="AlphaFoldDB" id="A0A2H0XER7"/>
<evidence type="ECO:0000256" key="5">
    <source>
        <dbReference type="SAM" id="Phobius"/>
    </source>
</evidence>
<evidence type="ECO:0000256" key="1">
    <source>
        <dbReference type="ARBA" id="ARBA00004141"/>
    </source>
</evidence>
<dbReference type="PANTHER" id="PTHR16950:SF16">
    <property type="entry name" value="ZINC TRANSPORTER ZIP13"/>
    <property type="match status" value="1"/>
</dbReference>
<dbReference type="PANTHER" id="PTHR16950">
    <property type="entry name" value="ZINC TRANSPORTER SLC39A7 HISTIDINE-RICH MEMBRANE PROTEIN KE4"/>
    <property type="match status" value="1"/>
</dbReference>
<evidence type="ECO:0000256" key="4">
    <source>
        <dbReference type="ARBA" id="ARBA00023136"/>
    </source>
</evidence>
<dbReference type="GO" id="GO:0016020">
    <property type="term" value="C:membrane"/>
    <property type="evidence" value="ECO:0007669"/>
    <property type="project" value="UniProtKB-SubCell"/>
</dbReference>
<feature type="transmembrane region" description="Helical" evidence="5">
    <location>
        <begin position="224"/>
        <end position="244"/>
    </location>
</feature>
<evidence type="ECO:0000256" key="3">
    <source>
        <dbReference type="ARBA" id="ARBA00022989"/>
    </source>
</evidence>
<dbReference type="EMBL" id="PEYT01000002">
    <property type="protein sequence ID" value="PIS23413.1"/>
    <property type="molecule type" value="Genomic_DNA"/>
</dbReference>
<evidence type="ECO:0000313" key="6">
    <source>
        <dbReference type="EMBL" id="PIS23413.1"/>
    </source>
</evidence>
<evidence type="ECO:0000313" key="7">
    <source>
        <dbReference type="Proteomes" id="UP000230340"/>
    </source>
</evidence>
<protein>
    <submittedName>
        <fullName evidence="6">ZIP family metal transporter</fullName>
    </submittedName>
</protein>
<dbReference type="Proteomes" id="UP000230340">
    <property type="component" value="Unassembled WGS sequence"/>
</dbReference>
<accession>A0A2H0XER7</accession>
<comment type="caution">
    <text evidence="6">The sequence shown here is derived from an EMBL/GenBank/DDBJ whole genome shotgun (WGS) entry which is preliminary data.</text>
</comment>
<gene>
    <name evidence="6" type="ORF">COT49_00120</name>
</gene>
<sequence>MTQILGSVFAISIIPVFVFLLFSRKLSGIKEHSHILVSFASGTLFGDVFLHLIPSAFKEPTNTLSASLSITSGLLLFFVLEKFICWRHCHTPEGSGHHHPLVFMNLIGDGVHNLIDGAVIATSYVASPQIGIATTIAVLAHEIPQEIGDFSVLLHAGLNKNKALLVNLLSALLCFLGAFVAILFDAFSKNVNVYLIPLVAGGFIYIAGSDLVPELKKHTGAKVSLLQFFSMLLGIGFMLLLFLWNE</sequence>
<proteinExistence type="predicted"/>
<evidence type="ECO:0000256" key="2">
    <source>
        <dbReference type="ARBA" id="ARBA00022692"/>
    </source>
</evidence>
<dbReference type="GO" id="GO:0005385">
    <property type="term" value="F:zinc ion transmembrane transporter activity"/>
    <property type="evidence" value="ECO:0007669"/>
    <property type="project" value="TreeGrafter"/>
</dbReference>
<dbReference type="InterPro" id="IPR003689">
    <property type="entry name" value="ZIP"/>
</dbReference>
<organism evidence="6 7">
    <name type="scientific">candidate division WWE3 bacterium CG08_land_8_20_14_0_20_40_13</name>
    <dbReference type="NCBI Taxonomy" id="1975084"/>
    <lineage>
        <taxon>Bacteria</taxon>
        <taxon>Katanobacteria</taxon>
    </lineage>
</organism>
<comment type="subcellular location">
    <subcellularLocation>
        <location evidence="1">Membrane</location>
        <topology evidence="1">Multi-pass membrane protein</topology>
    </subcellularLocation>
</comment>
<feature type="transmembrane region" description="Helical" evidence="5">
    <location>
        <begin position="164"/>
        <end position="187"/>
    </location>
</feature>
<feature type="transmembrane region" description="Helical" evidence="5">
    <location>
        <begin position="35"/>
        <end position="57"/>
    </location>
</feature>
<keyword evidence="4 5" id="KW-0472">Membrane</keyword>
<feature type="transmembrane region" description="Helical" evidence="5">
    <location>
        <begin position="193"/>
        <end position="212"/>
    </location>
</feature>
<keyword evidence="2 5" id="KW-0812">Transmembrane</keyword>
<dbReference type="Pfam" id="PF02535">
    <property type="entry name" value="Zip"/>
    <property type="match status" value="1"/>
</dbReference>
<feature type="transmembrane region" description="Helical" evidence="5">
    <location>
        <begin position="6"/>
        <end position="23"/>
    </location>
</feature>
<keyword evidence="3 5" id="KW-1133">Transmembrane helix</keyword>
<reference evidence="7" key="1">
    <citation type="submission" date="2017-09" db="EMBL/GenBank/DDBJ databases">
        <title>Depth-based differentiation of microbial function through sediment-hosted aquifers and enrichment of novel symbionts in the deep terrestrial subsurface.</title>
        <authorList>
            <person name="Probst A.J."/>
            <person name="Ladd B."/>
            <person name="Jarett J.K."/>
            <person name="Geller-Mcgrath D.E."/>
            <person name="Sieber C.M.K."/>
            <person name="Emerson J.B."/>
            <person name="Anantharaman K."/>
            <person name="Thomas B.C."/>
            <person name="Malmstrom R."/>
            <person name="Stieglmeier M."/>
            <person name="Klingl A."/>
            <person name="Woyke T."/>
            <person name="Ryan C.M."/>
            <person name="Banfield J.F."/>
        </authorList>
    </citation>
    <scope>NUCLEOTIDE SEQUENCE [LARGE SCALE GENOMIC DNA]</scope>
</reference>
<name>A0A2H0XER7_UNCKA</name>
<dbReference type="GO" id="GO:0006882">
    <property type="term" value="P:intracellular zinc ion homeostasis"/>
    <property type="evidence" value="ECO:0007669"/>
    <property type="project" value="TreeGrafter"/>
</dbReference>